<evidence type="ECO:0000313" key="2">
    <source>
        <dbReference type="EMBL" id="CAL4214694.1"/>
    </source>
</evidence>
<evidence type="ECO:0000256" key="1">
    <source>
        <dbReference type="SAM" id="MobiDB-lite"/>
    </source>
</evidence>
<comment type="caution">
    <text evidence="2">The sequence shown here is derived from an EMBL/GenBank/DDBJ whole genome shotgun (WGS) entry which is preliminary data.</text>
</comment>
<feature type="non-terminal residue" evidence="2">
    <location>
        <position position="1"/>
    </location>
</feature>
<dbReference type="InterPro" id="IPR011011">
    <property type="entry name" value="Znf_FYVE_PHD"/>
</dbReference>
<feature type="region of interest" description="Disordered" evidence="1">
    <location>
        <begin position="1"/>
        <end position="25"/>
    </location>
</feature>
<evidence type="ECO:0000313" key="3">
    <source>
        <dbReference type="Proteomes" id="UP001497623"/>
    </source>
</evidence>
<feature type="non-terminal residue" evidence="2">
    <location>
        <position position="193"/>
    </location>
</feature>
<accession>A0AAV2SKC2</accession>
<gene>
    <name evidence="2" type="ORF">MNOR_LOCUS38634</name>
</gene>
<organism evidence="2 3">
    <name type="scientific">Meganyctiphanes norvegica</name>
    <name type="common">Northern krill</name>
    <name type="synonym">Thysanopoda norvegica</name>
    <dbReference type="NCBI Taxonomy" id="48144"/>
    <lineage>
        <taxon>Eukaryota</taxon>
        <taxon>Metazoa</taxon>
        <taxon>Ecdysozoa</taxon>
        <taxon>Arthropoda</taxon>
        <taxon>Crustacea</taxon>
        <taxon>Multicrustacea</taxon>
        <taxon>Malacostraca</taxon>
        <taxon>Eumalacostraca</taxon>
        <taxon>Eucarida</taxon>
        <taxon>Euphausiacea</taxon>
        <taxon>Euphausiidae</taxon>
        <taxon>Meganyctiphanes</taxon>
    </lineage>
</organism>
<dbReference type="SUPFAM" id="SSF57903">
    <property type="entry name" value="FYVE/PHD zinc finger"/>
    <property type="match status" value="1"/>
</dbReference>
<proteinExistence type="predicted"/>
<dbReference type="Proteomes" id="UP001497623">
    <property type="component" value="Unassembled WGS sequence"/>
</dbReference>
<dbReference type="InterPro" id="IPR013083">
    <property type="entry name" value="Znf_RING/FYVE/PHD"/>
</dbReference>
<dbReference type="AlphaFoldDB" id="A0AAV2SKC2"/>
<name>A0AAV2SKC2_MEGNR</name>
<protein>
    <recommendedName>
        <fullName evidence="4">Zinc finger PHD-type domain-containing protein</fullName>
    </recommendedName>
</protein>
<sequence length="193" mass="22401">ITDSPLAHSSPIEQISQPTQGNNVVNEQFWDPDDLEEETWDCCGSEKCLRPTGKTLKWIQCEVCYNWHHFDCVGLDESRNYKETFFACIPCWRPRSLIPTQDGENSEAGEEEEIIVDIDPLGISQIDFSGFCSPEMLNHEKKKDNMRRKKDPIKFGSDVNANYDEKFQARIGRRAAKRCRDVIRRCKRNKQLV</sequence>
<dbReference type="EMBL" id="CAXKWB010090137">
    <property type="protein sequence ID" value="CAL4214694.1"/>
    <property type="molecule type" value="Genomic_DNA"/>
</dbReference>
<evidence type="ECO:0008006" key="4">
    <source>
        <dbReference type="Google" id="ProtNLM"/>
    </source>
</evidence>
<keyword evidence="3" id="KW-1185">Reference proteome</keyword>
<reference evidence="2 3" key="1">
    <citation type="submission" date="2024-05" db="EMBL/GenBank/DDBJ databases">
        <authorList>
            <person name="Wallberg A."/>
        </authorList>
    </citation>
    <scope>NUCLEOTIDE SEQUENCE [LARGE SCALE GENOMIC DNA]</scope>
</reference>
<dbReference type="Gene3D" id="3.30.40.10">
    <property type="entry name" value="Zinc/RING finger domain, C3HC4 (zinc finger)"/>
    <property type="match status" value="1"/>
</dbReference>
<feature type="compositionally biased region" description="Polar residues" evidence="1">
    <location>
        <begin position="11"/>
        <end position="25"/>
    </location>
</feature>